<accession>S0ET49</accession>
<sequence length="218" mass="23544">MHPANFDYPSAQALLLGACVLAVLHGFLPSHWLTFVAVGRLRRWSGRRTLGVAAATGFAHLLVTVVLGFLLALSGKQVWAHLHLPPELEKTAISIVIISLGVVFALQTLAPHKGHHHAKIPATPSDDNAIIATLFMGMVLSPCLDLLPLYVVGANYSVAVLSFMSLLFVGITVGVMLTLIWLTLQGIKHLNLEPLEHYEGLIIGCVLILLGIMVNFLK</sequence>
<feature type="transmembrane region" description="Helical" evidence="1">
    <location>
        <begin position="50"/>
        <end position="72"/>
    </location>
</feature>
<evidence type="ECO:0000313" key="2">
    <source>
        <dbReference type="EMBL" id="CCW34539.1"/>
    </source>
</evidence>
<evidence type="ECO:0000256" key="1">
    <source>
        <dbReference type="SAM" id="Phobius"/>
    </source>
</evidence>
<feature type="transmembrane region" description="Helical" evidence="1">
    <location>
        <begin position="158"/>
        <end position="184"/>
    </location>
</feature>
<dbReference type="PANTHER" id="PTHR36394">
    <property type="entry name" value="OS01G0277700 PROTEIN"/>
    <property type="match status" value="1"/>
</dbReference>
<dbReference type="Proteomes" id="UP000014227">
    <property type="component" value="Chromosome I"/>
</dbReference>
<dbReference type="STRING" id="454171.CP488_00439"/>
<dbReference type="KEGG" id="ccz:CCALI_00714"/>
<keyword evidence="3" id="KW-1185">Reference proteome</keyword>
<name>S0ET49_CHTCT</name>
<feature type="transmembrane region" description="Helical" evidence="1">
    <location>
        <begin position="130"/>
        <end position="152"/>
    </location>
</feature>
<keyword evidence="1" id="KW-0812">Transmembrane</keyword>
<keyword evidence="1" id="KW-0472">Membrane</keyword>
<feature type="transmembrane region" description="Helical" evidence="1">
    <location>
        <begin position="92"/>
        <end position="110"/>
    </location>
</feature>
<evidence type="ECO:0008006" key="4">
    <source>
        <dbReference type="Google" id="ProtNLM"/>
    </source>
</evidence>
<dbReference type="InParanoid" id="S0ET49"/>
<dbReference type="eggNOG" id="ENOG50332R8">
    <property type="taxonomic scope" value="Bacteria"/>
</dbReference>
<dbReference type="OrthoDB" id="9782403at2"/>
<reference evidence="3" key="1">
    <citation type="submission" date="2013-03" db="EMBL/GenBank/DDBJ databases">
        <title>Genome sequence of Chthonomonas calidirosea, the first sequenced genome from the Armatimonadetes phylum (formally candidate division OP10).</title>
        <authorList>
            <person name="Lee K.C.Y."/>
            <person name="Morgan X.C."/>
            <person name="Dunfield P.F."/>
            <person name="Tamas I."/>
            <person name="Houghton K.M."/>
            <person name="Vyssotski M."/>
            <person name="Ryan J.L.J."/>
            <person name="Lagutin K."/>
            <person name="McDonald I.R."/>
            <person name="Stott M.B."/>
        </authorList>
    </citation>
    <scope>NUCLEOTIDE SEQUENCE [LARGE SCALE GENOMIC DNA]</scope>
    <source>
        <strain evidence="3">DSM 23976 / ICMP 18418 / T49</strain>
    </source>
</reference>
<keyword evidence="1" id="KW-1133">Transmembrane helix</keyword>
<feature type="transmembrane region" description="Helical" evidence="1">
    <location>
        <begin position="12"/>
        <end position="38"/>
    </location>
</feature>
<dbReference type="AlphaFoldDB" id="S0ET49"/>
<feature type="transmembrane region" description="Helical" evidence="1">
    <location>
        <begin position="196"/>
        <end position="217"/>
    </location>
</feature>
<organism evidence="2 3">
    <name type="scientific">Chthonomonas calidirosea (strain DSM 23976 / ICMP 18418 / T49)</name>
    <dbReference type="NCBI Taxonomy" id="1303518"/>
    <lineage>
        <taxon>Bacteria</taxon>
        <taxon>Bacillati</taxon>
        <taxon>Armatimonadota</taxon>
        <taxon>Chthonomonadia</taxon>
        <taxon>Chthonomonadales</taxon>
        <taxon>Chthonomonadaceae</taxon>
        <taxon>Chthonomonas</taxon>
    </lineage>
</organism>
<evidence type="ECO:0000313" key="3">
    <source>
        <dbReference type="Proteomes" id="UP000014227"/>
    </source>
</evidence>
<dbReference type="RefSeq" id="WP_016482101.1">
    <property type="nucleotide sequence ID" value="NC_021487.1"/>
</dbReference>
<protein>
    <recommendedName>
        <fullName evidence="4">Urease accessory protein UreH-like transmembrane domain-containing protein</fullName>
    </recommendedName>
</protein>
<dbReference type="HOGENOM" id="CLU_094881_0_0_0"/>
<dbReference type="EMBL" id="HF951689">
    <property type="protein sequence ID" value="CCW34539.1"/>
    <property type="molecule type" value="Genomic_DNA"/>
</dbReference>
<dbReference type="PATRIC" id="fig|1303518.3.peg.720"/>
<gene>
    <name evidence="2" type="ORF">CCALI_00714</name>
</gene>
<dbReference type="PANTHER" id="PTHR36394:SF1">
    <property type="entry name" value="OS01G0277700 PROTEIN"/>
    <property type="match status" value="1"/>
</dbReference>
<proteinExistence type="predicted"/>